<dbReference type="InterPro" id="IPR029240">
    <property type="entry name" value="MMS19_N"/>
</dbReference>
<comment type="function">
    <text evidence="5">Key component of the cytosolic iron-sulfur protein assembly (CIA) complex, a multiprotein complex that mediates the incorporation of iron-sulfur cluster into apoproteins specifically involved in DNA metabolism and genomic integrity. In the CIA complex, MMS19 acts as an adapter between early-acting CIA components and a subset of cellular target iron-sulfur proteins.</text>
</comment>
<dbReference type="InParanoid" id="A0A0L0HEN8"/>
<dbReference type="GO" id="GO:0016226">
    <property type="term" value="P:iron-sulfur cluster assembly"/>
    <property type="evidence" value="ECO:0007669"/>
    <property type="project" value="UniProtKB-UniRule"/>
</dbReference>
<dbReference type="Pfam" id="PF14500">
    <property type="entry name" value="MMS19_N"/>
    <property type="match status" value="1"/>
</dbReference>
<sequence length="1052" mass="114684">MSLLVRIETFITAPLESAERAEALGEITSAVDNGSLTFLTLVEQLGPKLTNTDPFIRAKGIGLLSSVLSSCTTQQLGKNVSTVLVKFYLERLQDQPSVGELLKGIHALLKANAVASDNALQIPSRMFSEIALQTYQQTTRHMAFSILELLLQHHLTAMKFMGDDFISGFIQAMDGEKDPRNLLMAFRIAKVLIESFDCTKFAEDLFGVVFCYFPITFRPPPDDIYGITADDLKVALRDCISATRLFSTYAMPLLIEKLASISGNAKRDAMETLTACAPVYGPEAVFPHAEHLWHYLKEEVFKAADDANITAALGSIRAITATLSSATVISHAMKSPLELYLEFAVKDSLHHLTDPELKYARLSGKMLVAAASSSDPACHYVVNAVLPSVLEQCSARDIASRRKTLLDVVVDFLSAGREVYGSVNTEAMDVDDDFITPLLVFKERVLDICIAAASAASAYVPLRQAGLRGIIELLMSRQLLAGPEVGLALGQLHQSLLMDADLDARSEALVSLVSLSRVRPDLVLQHTVSQLFAQLPVGSCTETTPKLLSLEELLGDVRELSVERTLCAPALQRLLERLDSVRETAGSSHGDLSYAEALSSTMLHIIEHREKLPQELGDRNDFVSEAAESILSPLLYKATIAAAGKGGIFTTTTILRIWASIFSSIMRQSTVLLQEKILRNMIDIYVRGNTSLLPEATRTLLGSSSFCPLSAEAPLQETNASLLFAAVICSCRPEVTLAIPSINEFLQDLLVRSLDASNEILIESLAKSVASILNKMHDDTAVSGFLQDGILSKIRSGISNLAMVQQYRQQYLQVYVWLVKALVLKSHPLGYELLSDILGLLSDDSLGAAAAQGMGIIASDPTDKTFTRQTFANVKLLHRQRLFSFCVPRLVIGFQTGSAAAKQCHLLALSHLLQNLPKQVVSNALPQLLPLLLSSLILPSPELKLATLDTFQAMLSDHEATLSDQAASLVTSLLKIVTAKSVATGDTMHVRMAALKVLGKLPECMDYAILHPLKPGILRDLMSALDDPKRLVRKEAANTRNKWFLLLGPKAT</sequence>
<dbReference type="FunCoup" id="A0A0L0HEN8">
    <property type="interactions" value="517"/>
</dbReference>
<dbReference type="Proteomes" id="UP000053201">
    <property type="component" value="Unassembled WGS sequence"/>
</dbReference>
<dbReference type="Pfam" id="PF12460">
    <property type="entry name" value="MMS19_C"/>
    <property type="match status" value="1"/>
</dbReference>
<evidence type="ECO:0000313" key="8">
    <source>
        <dbReference type="EMBL" id="KNC99444.1"/>
    </source>
</evidence>
<dbReference type="GO" id="GO:0097361">
    <property type="term" value="C:cytosolic [4Fe-4S] assembly targeting complex"/>
    <property type="evidence" value="ECO:0007669"/>
    <property type="project" value="UniProtKB-UniRule"/>
</dbReference>
<comment type="subcellular location">
    <subcellularLocation>
        <location evidence="1 5">Nucleus</location>
    </subcellularLocation>
</comment>
<dbReference type="GeneID" id="27689045"/>
<dbReference type="InterPro" id="IPR016024">
    <property type="entry name" value="ARM-type_fold"/>
</dbReference>
<accession>A0A0L0HEN8</accession>
<dbReference type="InterPro" id="IPR011989">
    <property type="entry name" value="ARM-like"/>
</dbReference>
<evidence type="ECO:0000256" key="3">
    <source>
        <dbReference type="ARBA" id="ARBA00022737"/>
    </source>
</evidence>
<reference evidence="8 9" key="1">
    <citation type="submission" date="2009-08" db="EMBL/GenBank/DDBJ databases">
        <title>The Genome Sequence of Spizellomyces punctatus strain DAOM BR117.</title>
        <authorList>
            <consortium name="The Broad Institute Genome Sequencing Platform"/>
            <person name="Russ C."/>
            <person name="Cuomo C."/>
            <person name="Shea T."/>
            <person name="Young S.K."/>
            <person name="Zeng Q."/>
            <person name="Koehrsen M."/>
            <person name="Haas B."/>
            <person name="Borodovsky M."/>
            <person name="Guigo R."/>
            <person name="Alvarado L."/>
            <person name="Berlin A."/>
            <person name="Bochicchio J."/>
            <person name="Borenstein D."/>
            <person name="Chapman S."/>
            <person name="Chen Z."/>
            <person name="Engels R."/>
            <person name="Freedman E."/>
            <person name="Gellesch M."/>
            <person name="Goldberg J."/>
            <person name="Griggs A."/>
            <person name="Gujja S."/>
            <person name="Heiman D."/>
            <person name="Hepburn T."/>
            <person name="Howarth C."/>
            <person name="Jen D."/>
            <person name="Larson L."/>
            <person name="Lewis B."/>
            <person name="Mehta T."/>
            <person name="Park D."/>
            <person name="Pearson M."/>
            <person name="Roberts A."/>
            <person name="Saif S."/>
            <person name="Shenoy N."/>
            <person name="Sisk P."/>
            <person name="Stolte C."/>
            <person name="Sykes S."/>
            <person name="Thomson T."/>
            <person name="Walk T."/>
            <person name="White J."/>
            <person name="Yandava C."/>
            <person name="Burger G."/>
            <person name="Gray M.W."/>
            <person name="Holland P.W.H."/>
            <person name="King N."/>
            <person name="Lang F.B.F."/>
            <person name="Roger A.J."/>
            <person name="Ruiz-Trillo I."/>
            <person name="Lander E."/>
            <person name="Nusbaum C."/>
        </authorList>
    </citation>
    <scope>NUCLEOTIDE SEQUENCE [LARGE SCALE GENOMIC DNA]</scope>
    <source>
        <strain evidence="8 9">DAOM BR117</strain>
    </source>
</reference>
<evidence type="ECO:0000256" key="5">
    <source>
        <dbReference type="RuleBase" id="RU367072"/>
    </source>
</evidence>
<dbReference type="STRING" id="645134.A0A0L0HEN8"/>
<dbReference type="EMBL" id="KQ257458">
    <property type="protein sequence ID" value="KNC99444.1"/>
    <property type="molecule type" value="Genomic_DNA"/>
</dbReference>
<dbReference type="PANTHER" id="PTHR12891">
    <property type="entry name" value="DNA REPAIR/TRANSCRIPTION PROTEIN MET18/MMS19"/>
    <property type="match status" value="1"/>
</dbReference>
<name>A0A0L0HEN8_SPIPD</name>
<protein>
    <recommendedName>
        <fullName evidence="5">MMS19 nucleotide excision repair protein</fullName>
    </recommendedName>
</protein>
<proteinExistence type="inferred from homology"/>
<keyword evidence="3" id="KW-0677">Repeat</keyword>
<dbReference type="RefSeq" id="XP_016607484.1">
    <property type="nucleotide sequence ID" value="XM_016753895.1"/>
</dbReference>
<evidence type="ECO:0000259" key="6">
    <source>
        <dbReference type="Pfam" id="PF12460"/>
    </source>
</evidence>
<keyword evidence="4 5" id="KW-0539">Nucleus</keyword>
<dbReference type="VEuPathDB" id="FungiDB:SPPG_05684"/>
<evidence type="ECO:0000256" key="4">
    <source>
        <dbReference type="ARBA" id="ARBA00023242"/>
    </source>
</evidence>
<dbReference type="AlphaFoldDB" id="A0A0L0HEN8"/>
<dbReference type="GO" id="GO:0006281">
    <property type="term" value="P:DNA repair"/>
    <property type="evidence" value="ECO:0007669"/>
    <property type="project" value="UniProtKB-UniRule"/>
</dbReference>
<keyword evidence="5" id="KW-0227">DNA damage</keyword>
<evidence type="ECO:0000256" key="2">
    <source>
        <dbReference type="ARBA" id="ARBA00009340"/>
    </source>
</evidence>
<dbReference type="SUPFAM" id="SSF48371">
    <property type="entry name" value="ARM repeat"/>
    <property type="match status" value="1"/>
</dbReference>
<evidence type="ECO:0000256" key="1">
    <source>
        <dbReference type="ARBA" id="ARBA00004123"/>
    </source>
</evidence>
<organism evidence="8 9">
    <name type="scientific">Spizellomyces punctatus (strain DAOM BR117)</name>
    <dbReference type="NCBI Taxonomy" id="645134"/>
    <lineage>
        <taxon>Eukaryota</taxon>
        <taxon>Fungi</taxon>
        <taxon>Fungi incertae sedis</taxon>
        <taxon>Chytridiomycota</taxon>
        <taxon>Chytridiomycota incertae sedis</taxon>
        <taxon>Chytridiomycetes</taxon>
        <taxon>Spizellomycetales</taxon>
        <taxon>Spizellomycetaceae</taxon>
        <taxon>Spizellomyces</taxon>
    </lineage>
</organism>
<feature type="domain" description="MMS19 N-terminal" evidence="7">
    <location>
        <begin position="42"/>
        <end position="301"/>
    </location>
</feature>
<gene>
    <name evidence="8" type="ORF">SPPG_05684</name>
</gene>
<keyword evidence="5" id="KW-0234">DNA repair</keyword>
<evidence type="ECO:0000259" key="7">
    <source>
        <dbReference type="Pfam" id="PF14500"/>
    </source>
</evidence>
<comment type="similarity">
    <text evidence="2 5">Belongs to the MET18/MMS19 family.</text>
</comment>
<dbReference type="PANTHER" id="PTHR12891:SF0">
    <property type="entry name" value="MMS19 NUCLEOTIDE EXCISION REPAIR PROTEIN HOMOLOG"/>
    <property type="match status" value="1"/>
</dbReference>
<keyword evidence="9" id="KW-1185">Reference proteome</keyword>
<dbReference type="InterPro" id="IPR039920">
    <property type="entry name" value="MMS19"/>
</dbReference>
<dbReference type="Gene3D" id="1.25.10.10">
    <property type="entry name" value="Leucine-rich Repeat Variant"/>
    <property type="match status" value="2"/>
</dbReference>
<dbReference type="OrthoDB" id="342900at2759"/>
<dbReference type="eggNOG" id="KOG1967">
    <property type="taxonomic scope" value="Eukaryota"/>
</dbReference>
<dbReference type="GO" id="GO:0005634">
    <property type="term" value="C:nucleus"/>
    <property type="evidence" value="ECO:0007669"/>
    <property type="project" value="UniProtKB-SubCell"/>
</dbReference>
<evidence type="ECO:0000313" key="9">
    <source>
        <dbReference type="Proteomes" id="UP000053201"/>
    </source>
</evidence>
<dbReference type="OMA" id="FSFMPEF"/>
<feature type="domain" description="MMS19 C-terminal" evidence="6">
    <location>
        <begin position="558"/>
        <end position="1002"/>
    </location>
</feature>
<dbReference type="InterPro" id="IPR024687">
    <property type="entry name" value="MMS19_C"/>
</dbReference>
<dbReference type="GO" id="GO:0051604">
    <property type="term" value="P:protein maturation"/>
    <property type="evidence" value="ECO:0007669"/>
    <property type="project" value="UniProtKB-UniRule"/>
</dbReference>